<feature type="non-terminal residue" evidence="2">
    <location>
        <position position="132"/>
    </location>
</feature>
<evidence type="ECO:0000256" key="1">
    <source>
        <dbReference type="SAM" id="MobiDB-lite"/>
    </source>
</evidence>
<proteinExistence type="predicted"/>
<gene>
    <name evidence="2" type="ORF">AVDCRST_MAG57-1726</name>
</gene>
<organism evidence="2">
    <name type="scientific">uncultured Blastococcus sp</name>
    <dbReference type="NCBI Taxonomy" id="217144"/>
    <lineage>
        <taxon>Bacteria</taxon>
        <taxon>Bacillati</taxon>
        <taxon>Actinomycetota</taxon>
        <taxon>Actinomycetes</taxon>
        <taxon>Geodermatophilales</taxon>
        <taxon>Geodermatophilaceae</taxon>
        <taxon>Blastococcus</taxon>
        <taxon>environmental samples</taxon>
    </lineage>
</organism>
<protein>
    <submittedName>
        <fullName evidence="2">ABC transporter, permease protein 2 (Cluster 1, maltose/g3p/polyamine/iron)</fullName>
    </submittedName>
</protein>
<feature type="region of interest" description="Disordered" evidence="1">
    <location>
        <begin position="70"/>
        <end position="132"/>
    </location>
</feature>
<feature type="compositionally biased region" description="Acidic residues" evidence="1">
    <location>
        <begin position="1"/>
        <end position="10"/>
    </location>
</feature>
<reference evidence="2" key="1">
    <citation type="submission" date="2020-02" db="EMBL/GenBank/DDBJ databases">
        <authorList>
            <person name="Meier V. D."/>
        </authorList>
    </citation>
    <scope>NUCLEOTIDE SEQUENCE</scope>
    <source>
        <strain evidence="2">AVDCRST_MAG57</strain>
    </source>
</reference>
<accession>A0A6J4IA62</accession>
<sequence>ADPADLDLDDVGVLPGDPLGDGAGSAGRRRHDLAGLPEGDRAAGRTRGLHHGDHRVLHRLERLHLRDLADLDRGGPAGAGGPRPLHRSLAVRGADRRHLGGGGHRHDPGGPAGAHLPAADRRRSHQRRGQGL</sequence>
<dbReference type="EMBL" id="CADCTI010000156">
    <property type="protein sequence ID" value="CAA9245600.1"/>
    <property type="molecule type" value="Genomic_DNA"/>
</dbReference>
<feature type="compositionally biased region" description="Basic and acidic residues" evidence="1">
    <location>
        <begin position="93"/>
        <end position="108"/>
    </location>
</feature>
<name>A0A6J4IA62_9ACTN</name>
<dbReference type="AlphaFoldDB" id="A0A6J4IA62"/>
<feature type="compositionally biased region" description="Basic residues" evidence="1">
    <location>
        <begin position="122"/>
        <end position="132"/>
    </location>
</feature>
<feature type="non-terminal residue" evidence="2">
    <location>
        <position position="1"/>
    </location>
</feature>
<evidence type="ECO:0000313" key="2">
    <source>
        <dbReference type="EMBL" id="CAA9245600.1"/>
    </source>
</evidence>
<feature type="region of interest" description="Disordered" evidence="1">
    <location>
        <begin position="1"/>
        <end position="53"/>
    </location>
</feature>